<reference evidence="3" key="1">
    <citation type="submission" date="2017-02" db="UniProtKB">
        <authorList>
            <consortium name="WormBaseParasite"/>
        </authorList>
    </citation>
    <scope>IDENTIFICATION</scope>
</reference>
<organism evidence="3">
    <name type="scientific">Haemonchus placei</name>
    <name type="common">Barber's pole worm</name>
    <dbReference type="NCBI Taxonomy" id="6290"/>
    <lineage>
        <taxon>Eukaryota</taxon>
        <taxon>Metazoa</taxon>
        <taxon>Ecdysozoa</taxon>
        <taxon>Nematoda</taxon>
        <taxon>Chromadorea</taxon>
        <taxon>Rhabditida</taxon>
        <taxon>Rhabditina</taxon>
        <taxon>Rhabditomorpha</taxon>
        <taxon>Strongyloidea</taxon>
        <taxon>Trichostrongylidae</taxon>
        <taxon>Haemonchus</taxon>
    </lineage>
</organism>
<dbReference type="AlphaFoldDB" id="A0A0N4XA15"/>
<evidence type="ECO:0000313" key="1">
    <source>
        <dbReference type="EMBL" id="VDO88453.1"/>
    </source>
</evidence>
<name>A0A0N4XA15_HAEPC</name>
<sequence length="31" mass="3526">MRNVLISPIALQSADRYRAKILAEIAYVRGH</sequence>
<evidence type="ECO:0000313" key="3">
    <source>
        <dbReference type="WBParaSite" id="HPLM_0002121001-mRNA-1"/>
    </source>
</evidence>
<gene>
    <name evidence="1" type="ORF">HPLM_LOCUS21199</name>
</gene>
<reference evidence="1 2" key="2">
    <citation type="submission" date="2018-11" db="EMBL/GenBank/DDBJ databases">
        <authorList>
            <consortium name="Pathogen Informatics"/>
        </authorList>
    </citation>
    <scope>NUCLEOTIDE SEQUENCE [LARGE SCALE GENOMIC DNA]</scope>
    <source>
        <strain evidence="1 2">MHpl1</strain>
    </source>
</reference>
<evidence type="ECO:0000313" key="2">
    <source>
        <dbReference type="Proteomes" id="UP000268014"/>
    </source>
</evidence>
<proteinExistence type="predicted"/>
<dbReference type="EMBL" id="UZAF01023096">
    <property type="protein sequence ID" value="VDO88453.1"/>
    <property type="molecule type" value="Genomic_DNA"/>
</dbReference>
<keyword evidence="2" id="KW-1185">Reference proteome</keyword>
<dbReference type="Proteomes" id="UP000268014">
    <property type="component" value="Unassembled WGS sequence"/>
</dbReference>
<accession>A0A0N4XA15</accession>
<dbReference type="WBParaSite" id="HPLM_0002121001-mRNA-1">
    <property type="protein sequence ID" value="HPLM_0002121001-mRNA-1"/>
    <property type="gene ID" value="HPLM_0002121001"/>
</dbReference>
<protein>
    <submittedName>
        <fullName evidence="3">Transcriptional regulator</fullName>
    </submittedName>
</protein>